<proteinExistence type="predicted"/>
<evidence type="ECO:0000313" key="1">
    <source>
        <dbReference type="EMBL" id="RMX05934.1"/>
    </source>
</evidence>
<dbReference type="EMBL" id="RDQO01000003">
    <property type="protein sequence ID" value="RMX05934.1"/>
    <property type="molecule type" value="Genomic_DNA"/>
</dbReference>
<dbReference type="RefSeq" id="WP_122229674.1">
    <property type="nucleotide sequence ID" value="NZ_RDQO01000003.1"/>
</dbReference>
<evidence type="ECO:0000313" key="2">
    <source>
        <dbReference type="Proteomes" id="UP000278006"/>
    </source>
</evidence>
<keyword evidence="2" id="KW-1185">Reference proteome</keyword>
<reference evidence="1 2" key="1">
    <citation type="submission" date="2018-10" db="EMBL/GenBank/DDBJ databases">
        <title>Draft genome of Cortibacter populi DSM10536.</title>
        <authorList>
            <person name="Bernier A.-M."/>
            <person name="Bernard K."/>
        </authorList>
    </citation>
    <scope>NUCLEOTIDE SEQUENCE [LARGE SCALE GENOMIC DNA]</scope>
    <source>
        <strain evidence="1 2">DSM 105136</strain>
    </source>
</reference>
<sequence length="133" mass="14673">MNAQARNPDALRPSQRRVLDALEQAKAHVGAPEREVLQRIIEQRQRIASRDAALAEQRRLRGTQQRPAPRNVSQLVEQTVYSHPLVACGRAVALRHPIATGLALGAGLVLGGPRRLLRLATILLPLALRLARR</sequence>
<protein>
    <submittedName>
        <fullName evidence="1">Uncharacterized protein</fullName>
    </submittedName>
</protein>
<organism evidence="1 2">
    <name type="scientific">Corticibacter populi</name>
    <dbReference type="NCBI Taxonomy" id="1550736"/>
    <lineage>
        <taxon>Bacteria</taxon>
        <taxon>Pseudomonadati</taxon>
        <taxon>Pseudomonadota</taxon>
        <taxon>Betaproteobacteria</taxon>
        <taxon>Burkholderiales</taxon>
        <taxon>Comamonadaceae</taxon>
        <taxon>Corticibacter</taxon>
    </lineage>
</organism>
<dbReference type="Proteomes" id="UP000278006">
    <property type="component" value="Unassembled WGS sequence"/>
</dbReference>
<comment type="caution">
    <text evidence="1">The sequence shown here is derived from an EMBL/GenBank/DDBJ whole genome shotgun (WGS) entry which is preliminary data.</text>
</comment>
<accession>A0A3M6QSD2</accession>
<dbReference type="AlphaFoldDB" id="A0A3M6QSD2"/>
<name>A0A3M6QSD2_9BURK</name>
<gene>
    <name evidence="1" type="ORF">D8I35_12365</name>
</gene>